<dbReference type="PROSITE" id="PS50127">
    <property type="entry name" value="UBC_2"/>
    <property type="match status" value="1"/>
</dbReference>
<proteinExistence type="inferred from homology"/>
<feature type="domain" description="UBC core" evidence="5">
    <location>
        <begin position="7"/>
        <end position="154"/>
    </location>
</feature>
<dbReference type="InterPro" id="IPR000608">
    <property type="entry name" value="UBC"/>
</dbReference>
<dbReference type="PROSITE" id="PS00183">
    <property type="entry name" value="UBC_1"/>
    <property type="match status" value="1"/>
</dbReference>
<reference evidence="6 7" key="1">
    <citation type="submission" date="2024-03" db="EMBL/GenBank/DDBJ databases">
        <authorList>
            <person name="Gkanogiannis A."/>
            <person name="Becerra Lopez-Lavalle L."/>
        </authorList>
    </citation>
    <scope>NUCLEOTIDE SEQUENCE [LARGE SCALE GENOMIC DNA]</scope>
</reference>
<keyword evidence="4" id="KW-0547">Nucleotide-binding</keyword>
<dbReference type="EMBL" id="OZ021740">
    <property type="protein sequence ID" value="CAK9323993.1"/>
    <property type="molecule type" value="Genomic_DNA"/>
</dbReference>
<dbReference type="Proteomes" id="UP001642487">
    <property type="component" value="Chromosome 6"/>
</dbReference>
<keyword evidence="2 4" id="KW-0833">Ubl conjugation pathway</keyword>
<dbReference type="SMART" id="SM00212">
    <property type="entry name" value="UBCc"/>
    <property type="match status" value="1"/>
</dbReference>
<feature type="active site" description="Glycyl thioester intermediate" evidence="3">
    <location>
        <position position="92"/>
    </location>
</feature>
<protein>
    <recommendedName>
        <fullName evidence="5">UBC core domain-containing protein</fullName>
    </recommendedName>
</protein>
<dbReference type="Gene3D" id="3.10.110.10">
    <property type="entry name" value="Ubiquitin Conjugating Enzyme"/>
    <property type="match status" value="1"/>
</dbReference>
<dbReference type="InterPro" id="IPR016135">
    <property type="entry name" value="UBQ-conjugating_enzyme/RWD"/>
</dbReference>
<dbReference type="Pfam" id="PF00179">
    <property type="entry name" value="UQ_con"/>
    <property type="match status" value="1"/>
</dbReference>
<evidence type="ECO:0000256" key="1">
    <source>
        <dbReference type="ARBA" id="ARBA00022679"/>
    </source>
</evidence>
<gene>
    <name evidence="6" type="ORF">CITCOLO1_LOCUS16209</name>
</gene>
<evidence type="ECO:0000313" key="7">
    <source>
        <dbReference type="Proteomes" id="UP001642487"/>
    </source>
</evidence>
<comment type="similarity">
    <text evidence="4">Belongs to the ubiquitin-conjugating enzyme family.</text>
</comment>
<evidence type="ECO:0000259" key="5">
    <source>
        <dbReference type="PROSITE" id="PS50127"/>
    </source>
</evidence>
<evidence type="ECO:0000256" key="4">
    <source>
        <dbReference type="RuleBase" id="RU362109"/>
    </source>
</evidence>
<dbReference type="SUPFAM" id="SSF54495">
    <property type="entry name" value="UBC-like"/>
    <property type="match status" value="1"/>
</dbReference>
<accession>A0ABP0YX81</accession>
<name>A0ABP0YX81_9ROSI</name>
<keyword evidence="4" id="KW-0067">ATP-binding</keyword>
<keyword evidence="7" id="KW-1185">Reference proteome</keyword>
<sequence>MSHHADHRFARIVKENENLRTDPPSNCSAGIVNDSDFNQWKATIIGPESSPYEGGLFKLSIFLAPEYPMKPPKVTFITKIYHPNINSTGSICLDLLNQNWSAANTISSVLISICSLLTDPNPDDPLDLEIAKLYKENRPQFEITARQWTEKFAR</sequence>
<evidence type="ECO:0000256" key="2">
    <source>
        <dbReference type="ARBA" id="ARBA00022786"/>
    </source>
</evidence>
<dbReference type="PANTHER" id="PTHR24068">
    <property type="entry name" value="UBIQUITIN-CONJUGATING ENZYME E2"/>
    <property type="match status" value="1"/>
</dbReference>
<dbReference type="InterPro" id="IPR023313">
    <property type="entry name" value="UBQ-conjugating_AS"/>
</dbReference>
<organism evidence="6 7">
    <name type="scientific">Citrullus colocynthis</name>
    <name type="common">colocynth</name>
    <dbReference type="NCBI Taxonomy" id="252529"/>
    <lineage>
        <taxon>Eukaryota</taxon>
        <taxon>Viridiplantae</taxon>
        <taxon>Streptophyta</taxon>
        <taxon>Embryophyta</taxon>
        <taxon>Tracheophyta</taxon>
        <taxon>Spermatophyta</taxon>
        <taxon>Magnoliopsida</taxon>
        <taxon>eudicotyledons</taxon>
        <taxon>Gunneridae</taxon>
        <taxon>Pentapetalae</taxon>
        <taxon>rosids</taxon>
        <taxon>fabids</taxon>
        <taxon>Cucurbitales</taxon>
        <taxon>Cucurbitaceae</taxon>
        <taxon>Benincaseae</taxon>
        <taxon>Citrullus</taxon>
    </lineage>
</organism>
<evidence type="ECO:0000313" key="6">
    <source>
        <dbReference type="EMBL" id="CAK9323993.1"/>
    </source>
</evidence>
<evidence type="ECO:0000256" key="3">
    <source>
        <dbReference type="PROSITE-ProRule" id="PRU10133"/>
    </source>
</evidence>
<keyword evidence="1" id="KW-0808">Transferase</keyword>